<dbReference type="EMBL" id="ATBP01000060">
    <property type="protein sequence ID" value="ETR73442.1"/>
    <property type="molecule type" value="Genomic_DNA"/>
</dbReference>
<reference evidence="2" key="1">
    <citation type="submission" date="2012-11" db="EMBL/GenBank/DDBJ databases">
        <authorList>
            <person name="Lucero-Rivera Y.E."/>
            <person name="Tovar-Ramirez D."/>
        </authorList>
    </citation>
    <scope>NUCLEOTIDE SEQUENCE [LARGE SCALE GENOMIC DNA]</scope>
    <source>
        <strain evidence="2">Araruama</strain>
    </source>
</reference>
<sequence length="148" mass="17669">VVEKYIVDKLREKLKYEEAKDEDIPECSLENRFGSPAQVAIYLKNFKTKAGAVSKRKRASRLLPVDFNEVIDYLKYKNTSDEICIEFRAGEKIKKCKDYCACNSFCDYFQREKKRRVPPTIHILVDVDNFEEMREKWKTFYNKVKKYL</sequence>
<feature type="non-terminal residue" evidence="1">
    <location>
        <position position="1"/>
    </location>
</feature>
<dbReference type="AlphaFoldDB" id="A0A1V1PEV6"/>
<organism evidence="1 2">
    <name type="scientific">Candidatus Magnetoglobus multicellularis str. Araruama</name>
    <dbReference type="NCBI Taxonomy" id="890399"/>
    <lineage>
        <taxon>Bacteria</taxon>
        <taxon>Pseudomonadati</taxon>
        <taxon>Thermodesulfobacteriota</taxon>
        <taxon>Desulfobacteria</taxon>
        <taxon>Desulfobacterales</taxon>
        <taxon>Desulfobacteraceae</taxon>
        <taxon>Candidatus Magnetoglobus</taxon>
    </lineage>
</organism>
<dbReference type="Proteomes" id="UP000189670">
    <property type="component" value="Unassembled WGS sequence"/>
</dbReference>
<name>A0A1V1PEV6_9BACT</name>
<proteinExistence type="predicted"/>
<accession>A0A1V1PEV6</accession>
<comment type="caution">
    <text evidence="1">The sequence shown here is derived from an EMBL/GenBank/DDBJ whole genome shotgun (WGS) entry which is preliminary data.</text>
</comment>
<protein>
    <submittedName>
        <fullName evidence="1">Uncharacterized protein</fullName>
    </submittedName>
</protein>
<evidence type="ECO:0000313" key="1">
    <source>
        <dbReference type="EMBL" id="ETR73442.1"/>
    </source>
</evidence>
<evidence type="ECO:0000313" key="2">
    <source>
        <dbReference type="Proteomes" id="UP000189670"/>
    </source>
</evidence>
<gene>
    <name evidence="1" type="ORF">OMM_06930</name>
</gene>